<evidence type="ECO:0000313" key="11">
    <source>
        <dbReference type="Proteomes" id="UP000286050"/>
    </source>
</evidence>
<keyword evidence="3" id="KW-0805">Transcription regulation</keyword>
<accession>A0A414FX44</accession>
<dbReference type="FunFam" id="1.10.10.10:FF:000018">
    <property type="entry name" value="DNA-binding response regulator ResD"/>
    <property type="match status" value="1"/>
</dbReference>
<dbReference type="GO" id="GO:0000976">
    <property type="term" value="F:transcription cis-regulatory region binding"/>
    <property type="evidence" value="ECO:0007669"/>
    <property type="project" value="TreeGrafter"/>
</dbReference>
<dbReference type="FunFam" id="3.40.50.2300:FF:000001">
    <property type="entry name" value="DNA-binding response regulator PhoB"/>
    <property type="match status" value="1"/>
</dbReference>
<evidence type="ECO:0000256" key="3">
    <source>
        <dbReference type="ARBA" id="ARBA00023015"/>
    </source>
</evidence>
<sequence>MDTPRILVVDDEKTITDLVGIYLRNEGFDVTLAYNGADAARLILEREFDLAVLDIMLPDVDGFELLRTIRTERTYPVIMLTARDSQSDKIEGLTLGADDYMVKPFRPLELVARCKAQLRRYTRYGSREQATPVEDVGPIISFNGLEINRDARTVTVDEKSVRCTPLEYSILLYLAEHRGHVVPVEELFRAVWDEEFMAGSNNTVMVHIRHLREKLGDDAQNPRFIKNIWGVGYTIEK</sequence>
<dbReference type="GO" id="GO:0000156">
    <property type="term" value="F:phosphorelay response regulator activity"/>
    <property type="evidence" value="ECO:0007669"/>
    <property type="project" value="TreeGrafter"/>
</dbReference>
<dbReference type="PROSITE" id="PS50110">
    <property type="entry name" value="RESPONSE_REGULATORY"/>
    <property type="match status" value="1"/>
</dbReference>
<dbReference type="Gene3D" id="6.10.250.690">
    <property type="match status" value="1"/>
</dbReference>
<dbReference type="RefSeq" id="WP_118271853.1">
    <property type="nucleotide sequence ID" value="NZ_QSJI01000003.1"/>
</dbReference>
<dbReference type="CDD" id="cd00383">
    <property type="entry name" value="trans_reg_C"/>
    <property type="match status" value="1"/>
</dbReference>
<dbReference type="SUPFAM" id="SSF52172">
    <property type="entry name" value="CheY-like"/>
    <property type="match status" value="1"/>
</dbReference>
<protein>
    <submittedName>
        <fullName evidence="10">DNA-binding response regulator</fullName>
    </submittedName>
</protein>
<keyword evidence="1 6" id="KW-0597">Phosphoprotein</keyword>
<dbReference type="GO" id="GO:0006355">
    <property type="term" value="P:regulation of DNA-templated transcription"/>
    <property type="evidence" value="ECO:0007669"/>
    <property type="project" value="InterPro"/>
</dbReference>
<name>A0A414FX44_9ACTN</name>
<dbReference type="PROSITE" id="PS51755">
    <property type="entry name" value="OMPR_PHOB"/>
    <property type="match status" value="1"/>
</dbReference>
<gene>
    <name evidence="10" type="ORF">DW787_04730</name>
</gene>
<feature type="domain" description="Response regulatory" evidence="8">
    <location>
        <begin position="5"/>
        <end position="118"/>
    </location>
</feature>
<reference evidence="10 11" key="1">
    <citation type="submission" date="2018-08" db="EMBL/GenBank/DDBJ databases">
        <title>A genome reference for cultivated species of the human gut microbiota.</title>
        <authorList>
            <person name="Zou Y."/>
            <person name="Xue W."/>
            <person name="Luo G."/>
        </authorList>
    </citation>
    <scope>NUCLEOTIDE SEQUENCE [LARGE SCALE GENOMIC DNA]</scope>
    <source>
        <strain evidence="10 11">AM30-5LB</strain>
    </source>
</reference>
<keyword evidence="5" id="KW-0804">Transcription</keyword>
<evidence type="ECO:0000256" key="5">
    <source>
        <dbReference type="ARBA" id="ARBA00023163"/>
    </source>
</evidence>
<dbReference type="SMART" id="SM00862">
    <property type="entry name" value="Trans_reg_C"/>
    <property type="match status" value="1"/>
</dbReference>
<dbReference type="GO" id="GO:0032993">
    <property type="term" value="C:protein-DNA complex"/>
    <property type="evidence" value="ECO:0007669"/>
    <property type="project" value="TreeGrafter"/>
</dbReference>
<evidence type="ECO:0000256" key="4">
    <source>
        <dbReference type="ARBA" id="ARBA00023125"/>
    </source>
</evidence>
<feature type="modified residue" description="4-aspartylphosphate" evidence="6">
    <location>
        <position position="54"/>
    </location>
</feature>
<dbReference type="CDD" id="cd17574">
    <property type="entry name" value="REC_OmpR"/>
    <property type="match status" value="1"/>
</dbReference>
<evidence type="ECO:0000256" key="1">
    <source>
        <dbReference type="ARBA" id="ARBA00022553"/>
    </source>
</evidence>
<dbReference type="Gene3D" id="1.10.10.10">
    <property type="entry name" value="Winged helix-like DNA-binding domain superfamily/Winged helix DNA-binding domain"/>
    <property type="match status" value="1"/>
</dbReference>
<dbReference type="Pfam" id="PF00486">
    <property type="entry name" value="Trans_reg_C"/>
    <property type="match status" value="1"/>
</dbReference>
<organism evidence="10 11">
    <name type="scientific">Collinsella intestinalis</name>
    <dbReference type="NCBI Taxonomy" id="147207"/>
    <lineage>
        <taxon>Bacteria</taxon>
        <taxon>Bacillati</taxon>
        <taxon>Actinomycetota</taxon>
        <taxon>Coriobacteriia</taxon>
        <taxon>Coriobacteriales</taxon>
        <taxon>Coriobacteriaceae</taxon>
        <taxon>Collinsella</taxon>
    </lineage>
</organism>
<evidence type="ECO:0000256" key="6">
    <source>
        <dbReference type="PROSITE-ProRule" id="PRU00169"/>
    </source>
</evidence>
<dbReference type="InterPro" id="IPR039420">
    <property type="entry name" value="WalR-like"/>
</dbReference>
<evidence type="ECO:0000313" key="10">
    <source>
        <dbReference type="EMBL" id="RHD55993.1"/>
    </source>
</evidence>
<dbReference type="SMART" id="SM00448">
    <property type="entry name" value="REC"/>
    <property type="match status" value="1"/>
</dbReference>
<evidence type="ECO:0000256" key="2">
    <source>
        <dbReference type="ARBA" id="ARBA00023012"/>
    </source>
</evidence>
<feature type="domain" description="OmpR/PhoB-type" evidence="9">
    <location>
        <begin position="137"/>
        <end position="237"/>
    </location>
</feature>
<dbReference type="GO" id="GO:0005829">
    <property type="term" value="C:cytosol"/>
    <property type="evidence" value="ECO:0007669"/>
    <property type="project" value="TreeGrafter"/>
</dbReference>
<dbReference type="AlphaFoldDB" id="A0A414FX44"/>
<dbReference type="PANTHER" id="PTHR48111:SF40">
    <property type="entry name" value="PHOSPHATE REGULON TRANSCRIPTIONAL REGULATORY PROTEIN PHOB"/>
    <property type="match status" value="1"/>
</dbReference>
<proteinExistence type="predicted"/>
<dbReference type="Pfam" id="PF00072">
    <property type="entry name" value="Response_reg"/>
    <property type="match status" value="1"/>
</dbReference>
<dbReference type="InterPro" id="IPR001867">
    <property type="entry name" value="OmpR/PhoB-type_DNA-bd"/>
</dbReference>
<dbReference type="InterPro" id="IPR011006">
    <property type="entry name" value="CheY-like_superfamily"/>
</dbReference>
<comment type="caution">
    <text evidence="10">The sequence shown here is derived from an EMBL/GenBank/DDBJ whole genome shotgun (WGS) entry which is preliminary data.</text>
</comment>
<dbReference type="InterPro" id="IPR036388">
    <property type="entry name" value="WH-like_DNA-bd_sf"/>
</dbReference>
<dbReference type="InterPro" id="IPR001789">
    <property type="entry name" value="Sig_transdc_resp-reg_receiver"/>
</dbReference>
<dbReference type="SUPFAM" id="SSF46894">
    <property type="entry name" value="C-terminal effector domain of the bipartite response regulators"/>
    <property type="match status" value="1"/>
</dbReference>
<dbReference type="Proteomes" id="UP000286050">
    <property type="component" value="Unassembled WGS sequence"/>
</dbReference>
<dbReference type="PANTHER" id="PTHR48111">
    <property type="entry name" value="REGULATOR OF RPOS"/>
    <property type="match status" value="1"/>
</dbReference>
<evidence type="ECO:0000259" key="8">
    <source>
        <dbReference type="PROSITE" id="PS50110"/>
    </source>
</evidence>
<dbReference type="EMBL" id="QSJI01000003">
    <property type="protein sequence ID" value="RHD55993.1"/>
    <property type="molecule type" value="Genomic_DNA"/>
</dbReference>
<dbReference type="Gene3D" id="3.40.50.2300">
    <property type="match status" value="1"/>
</dbReference>
<keyword evidence="4 7" id="KW-0238">DNA-binding</keyword>
<evidence type="ECO:0000259" key="9">
    <source>
        <dbReference type="PROSITE" id="PS51755"/>
    </source>
</evidence>
<feature type="DNA-binding region" description="OmpR/PhoB-type" evidence="7">
    <location>
        <begin position="137"/>
        <end position="237"/>
    </location>
</feature>
<keyword evidence="2" id="KW-0902">Two-component regulatory system</keyword>
<dbReference type="InterPro" id="IPR016032">
    <property type="entry name" value="Sig_transdc_resp-reg_C-effctor"/>
</dbReference>
<evidence type="ECO:0000256" key="7">
    <source>
        <dbReference type="PROSITE-ProRule" id="PRU01091"/>
    </source>
</evidence>